<accession>A0A2I1GL24</accession>
<dbReference type="PANTHER" id="PTHR45648">
    <property type="entry name" value="GDSL LIPASE/ACYLHYDROLASE FAMILY PROTEIN (AFU_ORTHOLOGUE AFUA_4G14700)"/>
    <property type="match status" value="1"/>
</dbReference>
<dbReference type="Gene3D" id="3.40.50.1110">
    <property type="entry name" value="SGNH hydrolase"/>
    <property type="match status" value="1"/>
</dbReference>
<dbReference type="GO" id="GO:0016788">
    <property type="term" value="F:hydrolase activity, acting on ester bonds"/>
    <property type="evidence" value="ECO:0007669"/>
    <property type="project" value="InterPro"/>
</dbReference>
<proteinExistence type="predicted"/>
<evidence type="ECO:0000313" key="2">
    <source>
        <dbReference type="EMBL" id="PKY47264.1"/>
    </source>
</evidence>
<sequence>MESIIKSYSLFLSILFIILLFFEDSIFAIKLDSMIVLGDSYSDNGNGVFKISDGSFPPPPYFEGRFTNGPVWVEYLSKKLGLNSVNYAAGGATINSLTVPSSSGFNDEIEVPGIRQQVNDYVNEAHEEGISYKGNENLYVVTSFGNDYIHTIRHGPGIVSPEQVIGQFITNLQTLYIEVGAVNILVTTLPNIADFPGFSRSNESERAFLSKLVNDHNMLLKQALDVLKFDFGKIKTFVIDIEKVFDKFSKQNSNVPCLTINHYGTHVCDYPDDFLFWDNLHVTTIVHEAIALEAYKLLT</sequence>
<dbReference type="Pfam" id="PF00657">
    <property type="entry name" value="Lipase_GDSL"/>
    <property type="match status" value="1"/>
</dbReference>
<dbReference type="Proteomes" id="UP000234323">
    <property type="component" value="Unassembled WGS sequence"/>
</dbReference>
<dbReference type="SUPFAM" id="SSF52266">
    <property type="entry name" value="SGNH hydrolase"/>
    <property type="match status" value="1"/>
</dbReference>
<keyword evidence="1" id="KW-0378">Hydrolase</keyword>
<gene>
    <name evidence="2" type="ORF">RhiirA4_543855</name>
</gene>
<evidence type="ECO:0000313" key="3">
    <source>
        <dbReference type="Proteomes" id="UP000234323"/>
    </source>
</evidence>
<evidence type="ECO:0000256" key="1">
    <source>
        <dbReference type="ARBA" id="ARBA00022801"/>
    </source>
</evidence>
<organism evidence="2 3">
    <name type="scientific">Rhizophagus irregularis</name>
    <dbReference type="NCBI Taxonomy" id="588596"/>
    <lineage>
        <taxon>Eukaryota</taxon>
        <taxon>Fungi</taxon>
        <taxon>Fungi incertae sedis</taxon>
        <taxon>Mucoromycota</taxon>
        <taxon>Glomeromycotina</taxon>
        <taxon>Glomeromycetes</taxon>
        <taxon>Glomerales</taxon>
        <taxon>Glomeraceae</taxon>
        <taxon>Rhizophagus</taxon>
    </lineage>
</organism>
<dbReference type="VEuPathDB" id="FungiDB:RhiirA1_422061"/>
<protein>
    <submittedName>
        <fullName evidence="2">Uncharacterized protein</fullName>
    </submittedName>
</protein>
<dbReference type="InterPro" id="IPR036514">
    <property type="entry name" value="SGNH_hydro_sf"/>
</dbReference>
<dbReference type="AlphaFoldDB" id="A0A2I1GL24"/>
<dbReference type="EMBL" id="LLXI01000530">
    <property type="protein sequence ID" value="PKY47264.1"/>
    <property type="molecule type" value="Genomic_DNA"/>
</dbReference>
<dbReference type="CDD" id="cd01846">
    <property type="entry name" value="fatty_acyltransferase_like"/>
    <property type="match status" value="1"/>
</dbReference>
<dbReference type="InterPro" id="IPR051058">
    <property type="entry name" value="GDSL_Est/Lipase"/>
</dbReference>
<comment type="caution">
    <text evidence="2">The sequence shown here is derived from an EMBL/GenBank/DDBJ whole genome shotgun (WGS) entry which is preliminary data.</text>
</comment>
<keyword evidence="3" id="KW-1185">Reference proteome</keyword>
<name>A0A2I1GL24_9GLOM</name>
<dbReference type="InterPro" id="IPR001087">
    <property type="entry name" value="GDSL"/>
</dbReference>
<reference evidence="2 3" key="1">
    <citation type="submission" date="2015-10" db="EMBL/GenBank/DDBJ databases">
        <title>Genome analyses suggest a sexual origin of heterokaryosis in a supposedly ancient asexual fungus.</title>
        <authorList>
            <person name="Ropars J."/>
            <person name="Sedzielewska K."/>
            <person name="Noel J."/>
            <person name="Charron P."/>
            <person name="Farinelli L."/>
            <person name="Marton T."/>
            <person name="Kruger M."/>
            <person name="Pelin A."/>
            <person name="Brachmann A."/>
            <person name="Corradi N."/>
        </authorList>
    </citation>
    <scope>NUCLEOTIDE SEQUENCE [LARGE SCALE GENOMIC DNA]</scope>
    <source>
        <strain evidence="2 3">A4</strain>
    </source>
</reference>
<dbReference type="VEuPathDB" id="FungiDB:FUN_005268"/>
<dbReference type="PANTHER" id="PTHR45648:SF22">
    <property type="entry name" value="GDSL LIPASE_ACYLHYDROLASE FAMILY PROTEIN (AFU_ORTHOLOGUE AFUA_4G14700)"/>
    <property type="match status" value="1"/>
</dbReference>
<dbReference type="VEuPathDB" id="FungiDB:RhiirFUN_004938"/>